<reference evidence="2 4" key="1">
    <citation type="journal article" date="2014" name="BMC Genomics">
        <title>Genome sequence of Anopheles sinensis provides insight into genetics basis of mosquito competence for malaria parasites.</title>
        <authorList>
            <person name="Zhou D."/>
            <person name="Zhang D."/>
            <person name="Ding G."/>
            <person name="Shi L."/>
            <person name="Hou Q."/>
            <person name="Ye Y."/>
            <person name="Xu Y."/>
            <person name="Zhou H."/>
            <person name="Xiong C."/>
            <person name="Li S."/>
            <person name="Yu J."/>
            <person name="Hong S."/>
            <person name="Yu X."/>
            <person name="Zou P."/>
            <person name="Chen C."/>
            <person name="Chang X."/>
            <person name="Wang W."/>
            <person name="Lv Y."/>
            <person name="Sun Y."/>
            <person name="Ma L."/>
            <person name="Shen B."/>
            <person name="Zhu C."/>
        </authorList>
    </citation>
    <scope>NUCLEOTIDE SEQUENCE [LARGE SCALE GENOMIC DNA]</scope>
</reference>
<dbReference type="EMBL" id="ATLV01024394">
    <property type="status" value="NOT_ANNOTATED_CDS"/>
    <property type="molecule type" value="Genomic_DNA"/>
</dbReference>
<keyword evidence="4" id="KW-1185">Reference proteome</keyword>
<reference evidence="3" key="2">
    <citation type="submission" date="2020-05" db="UniProtKB">
        <authorList>
            <consortium name="EnsemblMetazoa"/>
        </authorList>
    </citation>
    <scope>IDENTIFICATION</scope>
</reference>
<accession>A0A084WM89</accession>
<gene>
    <name evidence="2" type="ORF">ZHAS_00019390</name>
</gene>
<dbReference type="AlphaFoldDB" id="A0A084WM89"/>
<evidence type="ECO:0000313" key="2">
    <source>
        <dbReference type="EMBL" id="KFB51333.1"/>
    </source>
</evidence>
<feature type="region of interest" description="Disordered" evidence="1">
    <location>
        <begin position="55"/>
        <end position="89"/>
    </location>
</feature>
<proteinExistence type="predicted"/>
<evidence type="ECO:0000313" key="4">
    <source>
        <dbReference type="Proteomes" id="UP000030765"/>
    </source>
</evidence>
<protein>
    <submittedName>
        <fullName evidence="2 3">Transporter</fullName>
    </submittedName>
</protein>
<evidence type="ECO:0000256" key="1">
    <source>
        <dbReference type="SAM" id="MobiDB-lite"/>
    </source>
</evidence>
<evidence type="ECO:0000313" key="3">
    <source>
        <dbReference type="EnsemblMetazoa" id="ASIC019390-PA"/>
    </source>
</evidence>
<sequence>MFERFDHSMLRRRLHRPKVIETWPELGKMCCVSLVGDEDTHAAYVDDIISEGHNSSKQFQTARSGQDMLRRTRRRPHRFQCGNENVVRE</sequence>
<organism evidence="2">
    <name type="scientific">Anopheles sinensis</name>
    <name type="common">Mosquito</name>
    <dbReference type="NCBI Taxonomy" id="74873"/>
    <lineage>
        <taxon>Eukaryota</taxon>
        <taxon>Metazoa</taxon>
        <taxon>Ecdysozoa</taxon>
        <taxon>Arthropoda</taxon>
        <taxon>Hexapoda</taxon>
        <taxon>Insecta</taxon>
        <taxon>Pterygota</taxon>
        <taxon>Neoptera</taxon>
        <taxon>Endopterygota</taxon>
        <taxon>Diptera</taxon>
        <taxon>Nematocera</taxon>
        <taxon>Culicoidea</taxon>
        <taxon>Culicidae</taxon>
        <taxon>Anophelinae</taxon>
        <taxon>Anopheles</taxon>
    </lineage>
</organism>
<dbReference type="VEuPathDB" id="VectorBase:ASIC019390"/>
<feature type="compositionally biased region" description="Polar residues" evidence="1">
    <location>
        <begin position="55"/>
        <end position="64"/>
    </location>
</feature>
<dbReference type="EnsemblMetazoa" id="ASIC019390-RA">
    <property type="protein sequence ID" value="ASIC019390-PA"/>
    <property type="gene ID" value="ASIC019390"/>
</dbReference>
<dbReference type="Proteomes" id="UP000030765">
    <property type="component" value="Unassembled WGS sequence"/>
</dbReference>
<dbReference type="EMBL" id="KE525351">
    <property type="protein sequence ID" value="KFB51333.1"/>
    <property type="molecule type" value="Genomic_DNA"/>
</dbReference>
<name>A0A084WM89_ANOSI</name>